<dbReference type="Pfam" id="PF12686">
    <property type="entry name" value="DUF3800"/>
    <property type="match status" value="1"/>
</dbReference>
<name>A0ABP7FTC4_9ACTN</name>
<gene>
    <name evidence="1" type="ORF">GCM10023082_50130</name>
</gene>
<reference evidence="2" key="1">
    <citation type="journal article" date="2019" name="Int. J. Syst. Evol. Microbiol.">
        <title>The Global Catalogue of Microorganisms (GCM) 10K type strain sequencing project: providing services to taxonomists for standard genome sequencing and annotation.</title>
        <authorList>
            <consortium name="The Broad Institute Genomics Platform"/>
            <consortium name="The Broad Institute Genome Sequencing Center for Infectious Disease"/>
            <person name="Wu L."/>
            <person name="Ma J."/>
        </authorList>
    </citation>
    <scope>NUCLEOTIDE SEQUENCE [LARGE SCALE GENOMIC DNA]</scope>
    <source>
        <strain evidence="2">JCM 30846</strain>
    </source>
</reference>
<keyword evidence="2" id="KW-1185">Reference proteome</keyword>
<dbReference type="RefSeq" id="WP_345651791.1">
    <property type="nucleotide sequence ID" value="NZ_BAABEP010000045.1"/>
</dbReference>
<evidence type="ECO:0000313" key="2">
    <source>
        <dbReference type="Proteomes" id="UP001499884"/>
    </source>
</evidence>
<protein>
    <recommendedName>
        <fullName evidence="3">DUF3800 domain-containing protein</fullName>
    </recommendedName>
</protein>
<comment type="caution">
    <text evidence="1">The sequence shown here is derived from an EMBL/GenBank/DDBJ whole genome shotgun (WGS) entry which is preliminary data.</text>
</comment>
<proteinExistence type="predicted"/>
<organism evidence="1 2">
    <name type="scientific">Streptomyces tremellae</name>
    <dbReference type="NCBI Taxonomy" id="1124239"/>
    <lineage>
        <taxon>Bacteria</taxon>
        <taxon>Bacillati</taxon>
        <taxon>Actinomycetota</taxon>
        <taxon>Actinomycetes</taxon>
        <taxon>Kitasatosporales</taxon>
        <taxon>Streptomycetaceae</taxon>
        <taxon>Streptomyces</taxon>
    </lineage>
</organism>
<accession>A0ABP7FTC4</accession>
<evidence type="ECO:0008006" key="3">
    <source>
        <dbReference type="Google" id="ProtNLM"/>
    </source>
</evidence>
<dbReference type="InterPro" id="IPR024524">
    <property type="entry name" value="DUF3800"/>
</dbReference>
<sequence length="366" mass="39750">MPLTGDDFTLYSRTTATSNSEGSGRWIACDESGNDGEQLLNGRYLVYASVAVDDAEAADIVGELRREAQIQQSAELKFKAFSGRWANRRHVLRRLWEPGGALEGRCAAYVVDKEYAAVAKVVDLLLEEHAWAHGRDLYQAGEARRIARVLALQGRRALKQEGFRYLLENFVAFASQRAVKNGEAAAAETFYNRLDAAWAASTRREVTELLFRLRATRPAGNALRVDAGPFPLLEMLVPCIAETARYWAKHLGEPVSVLTDEQKTLTDERLGALAQVLGRTSGATPSSRIRGIALQHLVRGTSLDHPSVQLADLLAGATAAVAARHAGVYSAVSEDLYASVIPLISDESLLPYDHASVLAAPGAATH</sequence>
<dbReference type="Proteomes" id="UP001499884">
    <property type="component" value="Unassembled WGS sequence"/>
</dbReference>
<dbReference type="EMBL" id="BAABEP010000045">
    <property type="protein sequence ID" value="GAA3747761.1"/>
    <property type="molecule type" value="Genomic_DNA"/>
</dbReference>
<evidence type="ECO:0000313" key="1">
    <source>
        <dbReference type="EMBL" id="GAA3747761.1"/>
    </source>
</evidence>